<feature type="domain" description="Helicase ATP-binding" evidence="8">
    <location>
        <begin position="1"/>
        <end position="151"/>
    </location>
</feature>
<dbReference type="PANTHER" id="PTHR47964">
    <property type="entry name" value="ATP-DEPENDENT DNA HELICASE HOMOLOG RECG, CHLOROPLASTIC"/>
    <property type="match status" value="1"/>
</dbReference>
<dbReference type="GO" id="GO:0003678">
    <property type="term" value="F:DNA helicase activity"/>
    <property type="evidence" value="ECO:0007669"/>
    <property type="project" value="TreeGrafter"/>
</dbReference>
<dbReference type="AlphaFoldDB" id="A0A932CM69"/>
<dbReference type="SUPFAM" id="SSF143517">
    <property type="entry name" value="TRCF domain-like"/>
    <property type="match status" value="1"/>
</dbReference>
<keyword evidence="5" id="KW-0067">ATP-binding</keyword>
<evidence type="ECO:0000313" key="11">
    <source>
        <dbReference type="Proteomes" id="UP000769766"/>
    </source>
</evidence>
<dbReference type="PROSITE" id="PS51194">
    <property type="entry name" value="HELICASE_CTER"/>
    <property type="match status" value="1"/>
</dbReference>
<keyword evidence="2" id="KW-0227">DNA damage</keyword>
<evidence type="ECO:0000259" key="9">
    <source>
        <dbReference type="PROSITE" id="PS51194"/>
    </source>
</evidence>
<organism evidence="10 11">
    <name type="scientific">Tectimicrobiota bacterium</name>
    <dbReference type="NCBI Taxonomy" id="2528274"/>
    <lineage>
        <taxon>Bacteria</taxon>
        <taxon>Pseudomonadati</taxon>
        <taxon>Nitrospinota/Tectimicrobiota group</taxon>
        <taxon>Candidatus Tectimicrobiota</taxon>
    </lineage>
</organism>
<dbReference type="GO" id="GO:0005524">
    <property type="term" value="F:ATP binding"/>
    <property type="evidence" value="ECO:0007669"/>
    <property type="project" value="UniProtKB-KW"/>
</dbReference>
<sequence>VCGDVGYGKTEVAMRAAFKAVMDGKQVAVLVPTTILAQQHLQTFRRRFAPYPVKVEVLSRFKSRQEQKEVTRGVQEGSVQIVIGTHRLLQKDIQFKELGLLIIDEEQRFGVAHKEKLKQLRKTVDVLTLTATPIPRTLHLSMVGMRDMSIIETPPEDRLPIKTYIKRFDEGVIREAILRELERGGQVFFVHNRTENIEAMKLFLQRLVPPARIEIAHGQMPEKDLERIMLRFLEREFDLLLSTSIIESGLDIPSVNTILINRADHFGLAQLYQLRGRVGRAQHQAYAYLLIPGEDLLTEVAKKRLQAIKELTELGSGFLLASRDMEIRGAGNILGQEQSGSISAVGFEFYCKLLEEAVKELNGEFSEDDVEPEILLNLEGYIPAEYIANTNQRLDVYKRLSDIREPEDLQWIREELIDRYGALPEALERLLQILEIKALARKLRIVKMEQQGEGVLLTFNPKVTLIPFERFEREGGEDNLTRVEEYVLELKLQGEGRPLLQAVREALDGLKQSRES</sequence>
<gene>
    <name evidence="10" type="ORF">HYY20_03135</name>
</gene>
<dbReference type="InterPro" id="IPR005118">
    <property type="entry name" value="TRCF_C"/>
</dbReference>
<dbReference type="InterPro" id="IPR037235">
    <property type="entry name" value="TRCF-like_C_D7"/>
</dbReference>
<dbReference type="PANTHER" id="PTHR47964:SF1">
    <property type="entry name" value="ATP-DEPENDENT DNA HELICASE HOMOLOG RECG, CHLOROPLASTIC"/>
    <property type="match status" value="1"/>
</dbReference>
<dbReference type="CDD" id="cd17991">
    <property type="entry name" value="DEXHc_TRCF"/>
    <property type="match status" value="1"/>
</dbReference>
<dbReference type="SMART" id="SM00487">
    <property type="entry name" value="DEXDc"/>
    <property type="match status" value="1"/>
</dbReference>
<proteinExistence type="predicted"/>
<dbReference type="Pfam" id="PF00270">
    <property type="entry name" value="DEAD"/>
    <property type="match status" value="1"/>
</dbReference>
<evidence type="ECO:0000256" key="1">
    <source>
        <dbReference type="ARBA" id="ARBA00022741"/>
    </source>
</evidence>
<feature type="non-terminal residue" evidence="10">
    <location>
        <position position="1"/>
    </location>
</feature>
<protein>
    <submittedName>
        <fullName evidence="10">DEAD/DEAH box helicase</fullName>
    </submittedName>
</protein>
<evidence type="ECO:0000313" key="10">
    <source>
        <dbReference type="EMBL" id="MBI2875858.1"/>
    </source>
</evidence>
<dbReference type="InterPro" id="IPR001650">
    <property type="entry name" value="Helicase_C-like"/>
</dbReference>
<name>A0A932CM69_UNCTE</name>
<keyword evidence="1" id="KW-0547">Nucleotide-binding</keyword>
<reference evidence="10" key="1">
    <citation type="submission" date="2020-07" db="EMBL/GenBank/DDBJ databases">
        <title>Huge and variable diversity of episymbiotic CPR bacteria and DPANN archaea in groundwater ecosystems.</title>
        <authorList>
            <person name="He C.Y."/>
            <person name="Keren R."/>
            <person name="Whittaker M."/>
            <person name="Farag I.F."/>
            <person name="Doudna J."/>
            <person name="Cate J.H.D."/>
            <person name="Banfield J.F."/>
        </authorList>
    </citation>
    <scope>NUCLEOTIDE SEQUENCE</scope>
    <source>
        <strain evidence="10">NC_groundwater_672_Ag_B-0.1um_62_36</strain>
    </source>
</reference>
<dbReference type="Proteomes" id="UP000769766">
    <property type="component" value="Unassembled WGS sequence"/>
</dbReference>
<dbReference type="SMART" id="SM00982">
    <property type="entry name" value="TRCF"/>
    <property type="match status" value="1"/>
</dbReference>
<dbReference type="SUPFAM" id="SSF52540">
    <property type="entry name" value="P-loop containing nucleoside triphosphate hydrolases"/>
    <property type="match status" value="1"/>
</dbReference>
<dbReference type="Gene3D" id="3.90.1150.50">
    <property type="entry name" value="Transcription-repair-coupling factor, D7 domain"/>
    <property type="match status" value="1"/>
</dbReference>
<dbReference type="SMART" id="SM00490">
    <property type="entry name" value="HELICc"/>
    <property type="match status" value="1"/>
</dbReference>
<dbReference type="Gene3D" id="3.40.50.300">
    <property type="entry name" value="P-loop containing nucleotide triphosphate hydrolases"/>
    <property type="match status" value="2"/>
</dbReference>
<evidence type="ECO:0000256" key="5">
    <source>
        <dbReference type="ARBA" id="ARBA00022840"/>
    </source>
</evidence>
<keyword evidence="4 10" id="KW-0347">Helicase</keyword>
<dbReference type="PROSITE" id="PS51192">
    <property type="entry name" value="HELICASE_ATP_BIND_1"/>
    <property type="match status" value="1"/>
</dbReference>
<comment type="caution">
    <text evidence="10">The sequence shown here is derived from an EMBL/GenBank/DDBJ whole genome shotgun (WGS) entry which is preliminary data.</text>
</comment>
<keyword evidence="3" id="KW-0378">Hydrolase</keyword>
<keyword evidence="6" id="KW-0238">DNA-binding</keyword>
<dbReference type="GO" id="GO:0003677">
    <property type="term" value="F:DNA binding"/>
    <property type="evidence" value="ECO:0007669"/>
    <property type="project" value="UniProtKB-KW"/>
</dbReference>
<dbReference type="Pfam" id="PF00271">
    <property type="entry name" value="Helicase_C"/>
    <property type="match status" value="1"/>
</dbReference>
<dbReference type="GO" id="GO:0016787">
    <property type="term" value="F:hydrolase activity"/>
    <property type="evidence" value="ECO:0007669"/>
    <property type="project" value="UniProtKB-KW"/>
</dbReference>
<dbReference type="InterPro" id="IPR047112">
    <property type="entry name" value="RecG/Mfd"/>
</dbReference>
<accession>A0A932CM69</accession>
<evidence type="ECO:0000256" key="2">
    <source>
        <dbReference type="ARBA" id="ARBA00022763"/>
    </source>
</evidence>
<evidence type="ECO:0000256" key="6">
    <source>
        <dbReference type="ARBA" id="ARBA00023125"/>
    </source>
</evidence>
<keyword evidence="7" id="KW-0234">DNA repair</keyword>
<feature type="domain" description="Helicase C-terminal" evidence="9">
    <location>
        <begin position="172"/>
        <end position="326"/>
    </location>
</feature>
<evidence type="ECO:0000256" key="7">
    <source>
        <dbReference type="ARBA" id="ARBA00023204"/>
    </source>
</evidence>
<dbReference type="Pfam" id="PF03461">
    <property type="entry name" value="TRCF"/>
    <property type="match status" value="1"/>
</dbReference>
<evidence type="ECO:0000256" key="4">
    <source>
        <dbReference type="ARBA" id="ARBA00022806"/>
    </source>
</evidence>
<dbReference type="InterPro" id="IPR011545">
    <property type="entry name" value="DEAD/DEAH_box_helicase_dom"/>
</dbReference>
<dbReference type="GO" id="GO:0006281">
    <property type="term" value="P:DNA repair"/>
    <property type="evidence" value="ECO:0007669"/>
    <property type="project" value="UniProtKB-KW"/>
</dbReference>
<dbReference type="InterPro" id="IPR027417">
    <property type="entry name" value="P-loop_NTPase"/>
</dbReference>
<evidence type="ECO:0000256" key="3">
    <source>
        <dbReference type="ARBA" id="ARBA00022801"/>
    </source>
</evidence>
<evidence type="ECO:0000259" key="8">
    <source>
        <dbReference type="PROSITE" id="PS51192"/>
    </source>
</evidence>
<dbReference type="EMBL" id="JACPRF010000096">
    <property type="protein sequence ID" value="MBI2875858.1"/>
    <property type="molecule type" value="Genomic_DNA"/>
</dbReference>
<dbReference type="InterPro" id="IPR014001">
    <property type="entry name" value="Helicase_ATP-bd"/>
</dbReference>